<proteinExistence type="predicted"/>
<dbReference type="AlphaFoldDB" id="A0A4Y2PB05"/>
<gene>
    <name evidence="1" type="ORF">AVEN_258700_1</name>
</gene>
<reference evidence="1 2" key="1">
    <citation type="journal article" date="2019" name="Sci. Rep.">
        <title>Orb-weaving spider Araneus ventricosus genome elucidates the spidroin gene catalogue.</title>
        <authorList>
            <person name="Kono N."/>
            <person name="Nakamura H."/>
            <person name="Ohtoshi R."/>
            <person name="Moran D.A.P."/>
            <person name="Shinohara A."/>
            <person name="Yoshida Y."/>
            <person name="Fujiwara M."/>
            <person name="Mori M."/>
            <person name="Tomita M."/>
            <person name="Arakawa K."/>
        </authorList>
    </citation>
    <scope>NUCLEOTIDE SEQUENCE [LARGE SCALE GENOMIC DNA]</scope>
</reference>
<dbReference type="EMBL" id="BGPR01010632">
    <property type="protein sequence ID" value="GBN47186.1"/>
    <property type="molecule type" value="Genomic_DNA"/>
</dbReference>
<accession>A0A4Y2PB05</accession>
<protein>
    <submittedName>
        <fullName evidence="1">Uncharacterized protein</fullName>
    </submittedName>
</protein>
<organism evidence="1 2">
    <name type="scientific">Araneus ventricosus</name>
    <name type="common">Orbweaver spider</name>
    <name type="synonym">Epeira ventricosa</name>
    <dbReference type="NCBI Taxonomy" id="182803"/>
    <lineage>
        <taxon>Eukaryota</taxon>
        <taxon>Metazoa</taxon>
        <taxon>Ecdysozoa</taxon>
        <taxon>Arthropoda</taxon>
        <taxon>Chelicerata</taxon>
        <taxon>Arachnida</taxon>
        <taxon>Araneae</taxon>
        <taxon>Araneomorphae</taxon>
        <taxon>Entelegynae</taxon>
        <taxon>Araneoidea</taxon>
        <taxon>Araneidae</taxon>
        <taxon>Araneus</taxon>
    </lineage>
</organism>
<name>A0A4Y2PB05_ARAVE</name>
<keyword evidence="2" id="KW-1185">Reference proteome</keyword>
<dbReference type="Proteomes" id="UP000499080">
    <property type="component" value="Unassembled WGS sequence"/>
</dbReference>
<comment type="caution">
    <text evidence="1">The sequence shown here is derived from an EMBL/GenBank/DDBJ whole genome shotgun (WGS) entry which is preliminary data.</text>
</comment>
<evidence type="ECO:0000313" key="2">
    <source>
        <dbReference type="Proteomes" id="UP000499080"/>
    </source>
</evidence>
<evidence type="ECO:0000313" key="1">
    <source>
        <dbReference type="EMBL" id="GBN47186.1"/>
    </source>
</evidence>
<sequence>MERLINLEQSRQVAHFFNRNSANDFLFMFKGNADLEIFLEREIEVDRSDRSGQAEGPSNSIHQPGSDVKIFPYFSFFTFGGPDICIKSLLLQMKLVFPVFSSTGLPTFYQATAANITFAFRFLRQCDEKCVYYHLIKSYPSFYFPVYEDKVLQSSKNSNSRF</sequence>